<dbReference type="PANTHER" id="PTHR11923">
    <property type="entry name" value="SCAVENGER RECEPTOR CLASS B TYPE-1 SR-B1"/>
    <property type="match status" value="1"/>
</dbReference>
<evidence type="ECO:0000313" key="10">
    <source>
        <dbReference type="Proteomes" id="UP000051574"/>
    </source>
</evidence>
<dbReference type="Proteomes" id="UP000051574">
    <property type="component" value="Unassembled WGS sequence"/>
</dbReference>
<evidence type="ECO:0000256" key="8">
    <source>
        <dbReference type="SAM" id="Phobius"/>
    </source>
</evidence>
<evidence type="ECO:0000256" key="2">
    <source>
        <dbReference type="ARBA" id="ARBA00010532"/>
    </source>
</evidence>
<protein>
    <recommendedName>
        <fullName evidence="11">Scavenger receptor class B member 1</fullName>
    </recommendedName>
</protein>
<dbReference type="Pfam" id="PF01130">
    <property type="entry name" value="CD36"/>
    <property type="match status" value="1"/>
</dbReference>
<evidence type="ECO:0000256" key="3">
    <source>
        <dbReference type="ARBA" id="ARBA00022475"/>
    </source>
</evidence>
<dbReference type="GO" id="GO:0005044">
    <property type="term" value="F:scavenger receptor activity"/>
    <property type="evidence" value="ECO:0007669"/>
    <property type="project" value="TreeGrafter"/>
</dbReference>
<evidence type="ECO:0008006" key="11">
    <source>
        <dbReference type="Google" id="ProtNLM"/>
    </source>
</evidence>
<dbReference type="PANTHER" id="PTHR11923:SF88">
    <property type="entry name" value="DEBRIS BUSTER, ISOFORM D"/>
    <property type="match status" value="1"/>
</dbReference>
<comment type="caution">
    <text evidence="9">The sequence shown here is derived from an EMBL/GenBank/DDBJ whole genome shotgun (WGS) entry which is preliminary data.</text>
</comment>
<dbReference type="OrthoDB" id="18585at2759"/>
<keyword evidence="4 8" id="KW-0812">Transmembrane</keyword>
<organism evidence="9 10">
    <name type="scientific">Oryctes borbonicus</name>
    <dbReference type="NCBI Taxonomy" id="1629725"/>
    <lineage>
        <taxon>Eukaryota</taxon>
        <taxon>Metazoa</taxon>
        <taxon>Ecdysozoa</taxon>
        <taxon>Arthropoda</taxon>
        <taxon>Hexapoda</taxon>
        <taxon>Insecta</taxon>
        <taxon>Pterygota</taxon>
        <taxon>Neoptera</taxon>
        <taxon>Endopterygota</taxon>
        <taxon>Coleoptera</taxon>
        <taxon>Polyphaga</taxon>
        <taxon>Scarabaeiformia</taxon>
        <taxon>Scarabaeidae</taxon>
        <taxon>Dynastinae</taxon>
        <taxon>Oryctes</taxon>
    </lineage>
</organism>
<accession>A0A0T6B7X2</accession>
<keyword evidence="10" id="KW-1185">Reference proteome</keyword>
<dbReference type="PRINTS" id="PR01609">
    <property type="entry name" value="CD36FAMILY"/>
</dbReference>
<evidence type="ECO:0000256" key="6">
    <source>
        <dbReference type="ARBA" id="ARBA00023136"/>
    </source>
</evidence>
<feature type="transmembrane region" description="Helical" evidence="8">
    <location>
        <begin position="286"/>
        <end position="307"/>
    </location>
</feature>
<sequence>HKPFIPLTAEEIVFGYDDTLVKLAHHFYPEHKKPTDKMAILSKRNHTVNGEVSTIYTGLSNMEDFGYLDNVNGMTKLPYWKESPCNDLAKASEGSFFPPKYFTKGKQEIYHLYDKDVCRLIPLQYRKSETKHGIPVDVYTPADHMYESIEKAPQNKCYCPGNEYCPPNGVQSIMPCHHDAPLYASLPHFYKGDPSLLNNVEGLNPKAELHGSHLKIQPKLGIPLEALIRLQVNLKVERTPNIRVMSKLPNIILPIMWLEEGVTDLTPALKRYIYLATTFADIAYPLGTYGSILVGTCILIGVFINAYKSIVFTRETIEVSMRTLRRGNHLLQSNNHKLLIIRDSYAVLPEIPSPVEEFV</sequence>
<comment type="similarity">
    <text evidence="2">Belongs to the CD36 family.</text>
</comment>
<gene>
    <name evidence="9" type="ORF">AMK59_4603</name>
</gene>
<dbReference type="InterPro" id="IPR002159">
    <property type="entry name" value="CD36_fam"/>
</dbReference>
<evidence type="ECO:0000313" key="9">
    <source>
        <dbReference type="EMBL" id="KRT83428.1"/>
    </source>
</evidence>
<dbReference type="GO" id="GO:0005886">
    <property type="term" value="C:plasma membrane"/>
    <property type="evidence" value="ECO:0007669"/>
    <property type="project" value="UniProtKB-SubCell"/>
</dbReference>
<feature type="non-terminal residue" evidence="9">
    <location>
        <position position="1"/>
    </location>
</feature>
<dbReference type="GO" id="GO:0005737">
    <property type="term" value="C:cytoplasm"/>
    <property type="evidence" value="ECO:0007669"/>
    <property type="project" value="TreeGrafter"/>
</dbReference>
<reference evidence="9 10" key="1">
    <citation type="submission" date="2015-09" db="EMBL/GenBank/DDBJ databases">
        <title>Draft genome of the scarab beetle Oryctes borbonicus.</title>
        <authorList>
            <person name="Meyer J.M."/>
            <person name="Markov G.V."/>
            <person name="Baskaran P."/>
            <person name="Herrmann M."/>
            <person name="Sommer R.J."/>
            <person name="Roedelsperger C."/>
        </authorList>
    </citation>
    <scope>NUCLEOTIDE SEQUENCE [LARGE SCALE GENOMIC DNA]</scope>
    <source>
        <strain evidence="9">OB123</strain>
        <tissue evidence="9">Whole animal</tissue>
    </source>
</reference>
<evidence type="ECO:0000256" key="4">
    <source>
        <dbReference type="ARBA" id="ARBA00022692"/>
    </source>
</evidence>
<dbReference type="EMBL" id="LJIG01009264">
    <property type="protein sequence ID" value="KRT83428.1"/>
    <property type="molecule type" value="Genomic_DNA"/>
</dbReference>
<keyword evidence="3" id="KW-1003">Cell membrane</keyword>
<keyword evidence="5 8" id="KW-1133">Transmembrane helix</keyword>
<keyword evidence="6 8" id="KW-0472">Membrane</keyword>
<name>A0A0T6B7X2_9SCAR</name>
<proteinExistence type="inferred from homology"/>
<evidence type="ECO:0000256" key="5">
    <source>
        <dbReference type="ARBA" id="ARBA00022989"/>
    </source>
</evidence>
<dbReference type="AlphaFoldDB" id="A0A0T6B7X2"/>
<evidence type="ECO:0000256" key="7">
    <source>
        <dbReference type="ARBA" id="ARBA00023180"/>
    </source>
</evidence>
<comment type="subcellular location">
    <subcellularLocation>
        <location evidence="1">Cell membrane</location>
    </subcellularLocation>
</comment>
<keyword evidence="7" id="KW-0325">Glycoprotein</keyword>
<evidence type="ECO:0000256" key="1">
    <source>
        <dbReference type="ARBA" id="ARBA00004236"/>
    </source>
</evidence>